<feature type="compositionally biased region" description="Low complexity" evidence="2">
    <location>
        <begin position="1"/>
        <end position="12"/>
    </location>
</feature>
<gene>
    <name evidence="4" type="ORF">LTR25_000392</name>
</gene>
<organism evidence="4 5">
    <name type="scientific">Vermiconidia calcicola</name>
    <dbReference type="NCBI Taxonomy" id="1690605"/>
    <lineage>
        <taxon>Eukaryota</taxon>
        <taxon>Fungi</taxon>
        <taxon>Dikarya</taxon>
        <taxon>Ascomycota</taxon>
        <taxon>Pezizomycotina</taxon>
        <taxon>Dothideomycetes</taxon>
        <taxon>Dothideomycetidae</taxon>
        <taxon>Mycosphaerellales</taxon>
        <taxon>Extremaceae</taxon>
        <taxon>Vermiconidia</taxon>
    </lineage>
</organism>
<evidence type="ECO:0000313" key="5">
    <source>
        <dbReference type="Proteomes" id="UP001345827"/>
    </source>
</evidence>
<feature type="compositionally biased region" description="Basic and acidic residues" evidence="2">
    <location>
        <begin position="531"/>
        <end position="541"/>
    </location>
</feature>
<sequence length="541" mass="60637">MSQQLRATSTRPRVSRTRSHTDPSKPNPSPTEPQTAGPTLPPARPPHVRSQSYLSPAEIKPRNAHTLPAPSALERTAERLHRVHIPGSSHLHHHRHSRSHSHSRASHSTEPSSSHIKRHRPTQSEALQRTSSFRKPQSKQSKENLPHLVAGLNAEREKRTHLHHANTNTSLHPPSGGNAVTANSNPSSTTNVNGAHAGMHAFGPSTSQTSDYADGGRYDPRPRAVTDSRRVDGAAATAPQLRPKSSFEQALERGDQARIARRIHVKKEDIIRRDAEIAAAEDEMRSRIATITAKGVEITRRLDYGYYNLLETLGSLVATITSFQSLGKQTGQLITNFDKESERLDSDTRRRVHGFKRDFDRRRAKADEMQERGTKVNDRAEDLSRRLENARQIVENWERREDKVRRTWGRVWRMVWWVSVVVVVVVVGVVLGKEWWFRGDPVRAGLRGHSEGSWNKTLRLGGGKGSTARQKELEVLEGVARVPEDVRQLLASIADRNRERKVMFPEVPVEMKEGSGSRARTGDGLGSGQGEDPRMRVLDEL</sequence>
<reference evidence="4 5" key="1">
    <citation type="submission" date="2023-06" db="EMBL/GenBank/DDBJ databases">
        <title>Black Yeasts Isolated from many extreme environments.</title>
        <authorList>
            <person name="Coleine C."/>
            <person name="Stajich J.E."/>
            <person name="Selbmann L."/>
        </authorList>
    </citation>
    <scope>NUCLEOTIDE SEQUENCE [LARGE SCALE GENOMIC DNA]</scope>
    <source>
        <strain evidence="4 5">CCFEE 5887</strain>
    </source>
</reference>
<feature type="compositionally biased region" description="Polar residues" evidence="2">
    <location>
        <begin position="123"/>
        <end position="139"/>
    </location>
</feature>
<keyword evidence="5" id="KW-1185">Reference proteome</keyword>
<keyword evidence="1" id="KW-0175">Coiled coil</keyword>
<evidence type="ECO:0000256" key="1">
    <source>
        <dbReference type="SAM" id="Coils"/>
    </source>
</evidence>
<feature type="transmembrane region" description="Helical" evidence="3">
    <location>
        <begin position="414"/>
        <end position="432"/>
    </location>
</feature>
<keyword evidence="3" id="KW-0812">Transmembrane</keyword>
<feature type="region of interest" description="Disordered" evidence="2">
    <location>
        <begin position="510"/>
        <end position="541"/>
    </location>
</feature>
<feature type="coiled-coil region" evidence="1">
    <location>
        <begin position="366"/>
        <end position="407"/>
    </location>
</feature>
<keyword evidence="3" id="KW-1133">Transmembrane helix</keyword>
<comment type="caution">
    <text evidence="4">The sequence shown here is derived from an EMBL/GenBank/DDBJ whole genome shotgun (WGS) entry which is preliminary data.</text>
</comment>
<evidence type="ECO:0000256" key="2">
    <source>
        <dbReference type="SAM" id="MobiDB-lite"/>
    </source>
</evidence>
<protein>
    <submittedName>
        <fullName evidence="4">Uncharacterized protein</fullName>
    </submittedName>
</protein>
<dbReference type="AlphaFoldDB" id="A0AAV9QPM2"/>
<evidence type="ECO:0000313" key="4">
    <source>
        <dbReference type="EMBL" id="KAK5545385.1"/>
    </source>
</evidence>
<dbReference type="EMBL" id="JAXLQG010000001">
    <property type="protein sequence ID" value="KAK5545385.1"/>
    <property type="molecule type" value="Genomic_DNA"/>
</dbReference>
<name>A0AAV9QPM2_9PEZI</name>
<feature type="compositionally biased region" description="Basic residues" evidence="2">
    <location>
        <begin position="90"/>
        <end position="105"/>
    </location>
</feature>
<feature type="compositionally biased region" description="Basic and acidic residues" evidence="2">
    <location>
        <begin position="214"/>
        <end position="232"/>
    </location>
</feature>
<proteinExistence type="predicted"/>
<accession>A0AAV9QPM2</accession>
<keyword evidence="3" id="KW-0472">Membrane</keyword>
<dbReference type="Proteomes" id="UP001345827">
    <property type="component" value="Unassembled WGS sequence"/>
</dbReference>
<feature type="region of interest" description="Disordered" evidence="2">
    <location>
        <begin position="1"/>
        <end position="65"/>
    </location>
</feature>
<feature type="region of interest" description="Disordered" evidence="2">
    <location>
        <begin position="87"/>
        <end position="145"/>
    </location>
</feature>
<evidence type="ECO:0000256" key="3">
    <source>
        <dbReference type="SAM" id="Phobius"/>
    </source>
</evidence>
<feature type="compositionally biased region" description="Polar residues" evidence="2">
    <location>
        <begin position="165"/>
        <end position="193"/>
    </location>
</feature>
<feature type="region of interest" description="Disordered" evidence="2">
    <location>
        <begin position="165"/>
        <end position="243"/>
    </location>
</feature>